<gene>
    <name evidence="3" type="ORF">G4Z16_28535</name>
</gene>
<sequence length="373" mass="39081">MIVGAGIIGAAIAARLGEGAAHICLVDAGPPGSGTSKSSMAWINAHNKKPRSYFDFARAGMRAHAAFAERSGGSWYRPARTLQWAEDDAGGRDLRETVDRLAEWGCPAEWISASAAAGEEPSLRLPAHVGSVACFPDEALVDTEPLVAALIDSAEASGVRVLTGPHARVVELTTAGTRISGVALAGGDHLPADVVICCAGWHTPRVAATAGARVVLVPGDAPGSEAPTLLAHVQQGPHDRPLDRLILAPGLHARPLPGRRLYLEALDLNDLVDAHTPQHRIGELSRELLDRARDILPGAAGGAVLTEGRVCIRPLPPDDHPVVGWHDEVDGLYTAVTHSGITLSLHLAGLIAEEVLHGRRAEALAGYRPGRFA</sequence>
<dbReference type="Gene3D" id="3.30.9.10">
    <property type="entry name" value="D-Amino Acid Oxidase, subunit A, domain 2"/>
    <property type="match status" value="1"/>
</dbReference>
<dbReference type="InterPro" id="IPR006076">
    <property type="entry name" value="FAD-dep_OxRdtase"/>
</dbReference>
<proteinExistence type="predicted"/>
<dbReference type="Proteomes" id="UP000595046">
    <property type="component" value="Chromosome"/>
</dbReference>
<evidence type="ECO:0000313" key="4">
    <source>
        <dbReference type="Proteomes" id="UP000595046"/>
    </source>
</evidence>
<name>A0A7T1TDS6_9ACTN</name>
<feature type="domain" description="FAD dependent oxidoreductase" evidence="2">
    <location>
        <begin position="2"/>
        <end position="353"/>
    </location>
</feature>
<evidence type="ECO:0000256" key="1">
    <source>
        <dbReference type="ARBA" id="ARBA00023002"/>
    </source>
</evidence>
<dbReference type="PANTHER" id="PTHR13847">
    <property type="entry name" value="SARCOSINE DEHYDROGENASE-RELATED"/>
    <property type="match status" value="1"/>
</dbReference>
<dbReference type="AlphaFoldDB" id="A0A7T1TDS6"/>
<dbReference type="KEGG" id="sbat:G4Z16_28535"/>
<dbReference type="EMBL" id="CP048882">
    <property type="protein sequence ID" value="QPP11085.1"/>
    <property type="molecule type" value="Genomic_DNA"/>
</dbReference>
<accession>A0A7T1TDS6</accession>
<dbReference type="SUPFAM" id="SSF51905">
    <property type="entry name" value="FAD/NAD(P)-binding domain"/>
    <property type="match status" value="1"/>
</dbReference>
<dbReference type="GO" id="GO:0016491">
    <property type="term" value="F:oxidoreductase activity"/>
    <property type="evidence" value="ECO:0007669"/>
    <property type="project" value="UniProtKB-KW"/>
</dbReference>
<evidence type="ECO:0000259" key="2">
    <source>
        <dbReference type="Pfam" id="PF01266"/>
    </source>
</evidence>
<reference evidence="4" key="1">
    <citation type="submission" date="2020-02" db="EMBL/GenBank/DDBJ databases">
        <title>Streptomyces sp. ASO4wet.</title>
        <authorList>
            <person name="Risdian C."/>
            <person name="Landwehr W."/>
            <person name="Schupp P."/>
            <person name="Wink J."/>
        </authorList>
    </citation>
    <scope>NUCLEOTIDE SEQUENCE [LARGE SCALE GENOMIC DNA]</scope>
    <source>
        <strain evidence="4">ASO4wet</strain>
    </source>
</reference>
<dbReference type="Pfam" id="PF01266">
    <property type="entry name" value="DAO"/>
    <property type="match status" value="1"/>
</dbReference>
<organism evidence="3 4">
    <name type="scientific">Streptomyces bathyalis</name>
    <dbReference type="NCBI Taxonomy" id="2710756"/>
    <lineage>
        <taxon>Bacteria</taxon>
        <taxon>Bacillati</taxon>
        <taxon>Actinomycetota</taxon>
        <taxon>Actinomycetes</taxon>
        <taxon>Kitasatosporales</taxon>
        <taxon>Streptomycetaceae</taxon>
        <taxon>Streptomyces</taxon>
    </lineage>
</organism>
<evidence type="ECO:0000313" key="3">
    <source>
        <dbReference type="EMBL" id="QPP11085.1"/>
    </source>
</evidence>
<dbReference type="InterPro" id="IPR036188">
    <property type="entry name" value="FAD/NAD-bd_sf"/>
</dbReference>
<dbReference type="Gene3D" id="3.50.50.60">
    <property type="entry name" value="FAD/NAD(P)-binding domain"/>
    <property type="match status" value="1"/>
</dbReference>
<dbReference type="PANTHER" id="PTHR13847:SF289">
    <property type="entry name" value="GLYCINE OXIDASE"/>
    <property type="match status" value="1"/>
</dbReference>
<keyword evidence="4" id="KW-1185">Reference proteome</keyword>
<keyword evidence="1" id="KW-0560">Oxidoreductase</keyword>
<dbReference type="GO" id="GO:0005737">
    <property type="term" value="C:cytoplasm"/>
    <property type="evidence" value="ECO:0007669"/>
    <property type="project" value="TreeGrafter"/>
</dbReference>
<protein>
    <submittedName>
        <fullName evidence="3">FAD-binding oxidoreductase</fullName>
    </submittedName>
</protein>